<accession>X5MLH6</accession>
<dbReference type="Proteomes" id="UP000032160">
    <property type="component" value="Chromosome I"/>
</dbReference>
<evidence type="ECO:0000313" key="1">
    <source>
        <dbReference type="EMBL" id="CDO59495.1"/>
    </source>
</evidence>
<dbReference type="OrthoDB" id="8640486at2"/>
<dbReference type="AlphaFoldDB" id="X5MLH6"/>
<proteinExistence type="predicted"/>
<dbReference type="GO" id="GO:0016853">
    <property type="term" value="F:isomerase activity"/>
    <property type="evidence" value="ECO:0007669"/>
    <property type="project" value="UniProtKB-KW"/>
</dbReference>
<dbReference type="InterPro" id="IPR029045">
    <property type="entry name" value="ClpP/crotonase-like_dom_sf"/>
</dbReference>
<dbReference type="InterPro" id="IPR001753">
    <property type="entry name" value="Enoyl-CoA_hydra/iso"/>
</dbReference>
<evidence type="ECO:0000313" key="2">
    <source>
        <dbReference type="Proteomes" id="UP000032160"/>
    </source>
</evidence>
<reference evidence="1 2" key="1">
    <citation type="journal article" date="2014" name="Front. Genet.">
        <title>Genome and metabolic network of "Candidatus Phaeomarinobacter ectocarpi" Ec32, a new candidate genus of Alphaproteobacteria frequently associated with brown algae.</title>
        <authorList>
            <person name="Dittami S.M."/>
            <person name="Barbeyron T."/>
            <person name="Boyen C."/>
            <person name="Cambefort J."/>
            <person name="Collet G."/>
            <person name="Delage L."/>
            <person name="Gobet A."/>
            <person name="Groisillier A."/>
            <person name="Leblanc C."/>
            <person name="Michel G."/>
            <person name="Scornet D."/>
            <person name="Siegel A."/>
            <person name="Tapia J.E."/>
            <person name="Tonon T."/>
        </authorList>
    </citation>
    <scope>NUCLEOTIDE SEQUENCE [LARGE SCALE GENOMIC DNA]</scope>
    <source>
        <strain evidence="1 2">Ec32</strain>
    </source>
</reference>
<dbReference type="PATRIC" id="fig|1458461.3.peg.1280"/>
<keyword evidence="1" id="KW-0413">Isomerase</keyword>
<dbReference type="RefSeq" id="WP_043950134.1">
    <property type="nucleotide sequence ID" value="NZ_HG966617.1"/>
</dbReference>
<dbReference type="Gene3D" id="3.90.226.10">
    <property type="entry name" value="2-enoyl-CoA Hydratase, Chain A, domain 1"/>
    <property type="match status" value="1"/>
</dbReference>
<sequence length="241" mass="25657">MTHTPRITTETKDGVTAITMDDGKVNVMSPAMLGDLHAAFREAEANRDTKVILLTSTAKVFSAGFDMAVFAAGADASLEMLVLGAELAERILKCSKPVVTACRGHAYPMGAFLMMCADVRLGADSDYRIGMNEVAIGLTLPAFAIEIARQRLTPAYFNRCLMTGEMLAPSEAALAGFIDKVVPADTLDAQARYTAHSLTQIDLKAHAGTKKKARDTAAKALRCAIESELTPDNLATSMGVN</sequence>
<dbReference type="CDD" id="cd06558">
    <property type="entry name" value="crotonase-like"/>
    <property type="match status" value="1"/>
</dbReference>
<organism evidence="1 2">
    <name type="scientific">Candidatus Phaeomarinibacter ectocarpi</name>
    <dbReference type="NCBI Taxonomy" id="1458461"/>
    <lineage>
        <taxon>Bacteria</taxon>
        <taxon>Pseudomonadati</taxon>
        <taxon>Pseudomonadota</taxon>
        <taxon>Alphaproteobacteria</taxon>
        <taxon>Hyphomicrobiales</taxon>
        <taxon>Parvibaculaceae</taxon>
        <taxon>Candidatus Phaeomarinibacter</taxon>
    </lineage>
</organism>
<gene>
    <name evidence="1" type="ORF">BN1012_Phect1281</name>
</gene>
<dbReference type="GO" id="GO:0006635">
    <property type="term" value="P:fatty acid beta-oxidation"/>
    <property type="evidence" value="ECO:0007669"/>
    <property type="project" value="TreeGrafter"/>
</dbReference>
<protein>
    <submittedName>
        <fullName evidence="1">Enoyl-CoA hydratase/isomerase family protein</fullName>
    </submittedName>
</protein>
<dbReference type="PANTHER" id="PTHR11941">
    <property type="entry name" value="ENOYL-COA HYDRATASE-RELATED"/>
    <property type="match status" value="1"/>
</dbReference>
<dbReference type="NCBIfam" id="NF004858">
    <property type="entry name" value="PRK06213.1"/>
    <property type="match status" value="1"/>
</dbReference>
<dbReference type="Pfam" id="PF00378">
    <property type="entry name" value="ECH_1"/>
    <property type="match status" value="1"/>
</dbReference>
<dbReference type="HOGENOM" id="CLU_009834_7_5_5"/>
<dbReference type="SUPFAM" id="SSF52096">
    <property type="entry name" value="ClpP/crotonase"/>
    <property type="match status" value="1"/>
</dbReference>
<keyword evidence="2" id="KW-1185">Reference proteome</keyword>
<dbReference type="PANTHER" id="PTHR11941:SF54">
    <property type="entry name" value="ENOYL-COA HYDRATASE, MITOCHONDRIAL"/>
    <property type="match status" value="1"/>
</dbReference>
<dbReference type="KEGG" id="pect:BN1012_Phect1281"/>
<name>X5MLH6_9HYPH</name>
<dbReference type="STRING" id="1458461.BN1012_Phect1281"/>
<dbReference type="EMBL" id="HG966617">
    <property type="protein sequence ID" value="CDO59495.1"/>
    <property type="molecule type" value="Genomic_DNA"/>
</dbReference>